<keyword evidence="1" id="KW-1133">Transmembrane helix</keyword>
<dbReference type="Gene3D" id="3.90.550.20">
    <property type="match status" value="1"/>
</dbReference>
<keyword evidence="1" id="KW-0472">Membrane</keyword>
<feature type="transmembrane region" description="Helical" evidence="1">
    <location>
        <begin position="12"/>
        <end position="32"/>
    </location>
</feature>
<proteinExistence type="predicted"/>
<dbReference type="InterPro" id="IPR007577">
    <property type="entry name" value="GlycoTrfase_DXD_sugar-bd_CS"/>
</dbReference>
<dbReference type="SUPFAM" id="SSF53448">
    <property type="entry name" value="Nucleotide-diphospho-sugar transferases"/>
    <property type="match status" value="1"/>
</dbReference>
<evidence type="ECO:0000256" key="1">
    <source>
        <dbReference type="SAM" id="Phobius"/>
    </source>
</evidence>
<dbReference type="InterPro" id="IPR029044">
    <property type="entry name" value="Nucleotide-diphossugar_trans"/>
</dbReference>
<keyword evidence="1" id="KW-0812">Transmembrane</keyword>
<name>A0AA35VR41_GEOBA</name>
<dbReference type="PANTHER" id="PTHR46830">
    <property type="entry name" value="TRANSFERASE, PUTATIVE-RELATED"/>
    <property type="match status" value="1"/>
</dbReference>
<feature type="non-terminal residue" evidence="2">
    <location>
        <position position="1"/>
    </location>
</feature>
<evidence type="ECO:0000313" key="3">
    <source>
        <dbReference type="Proteomes" id="UP001174909"/>
    </source>
</evidence>
<dbReference type="AlphaFoldDB" id="A0AA35VR41"/>
<evidence type="ECO:0008006" key="4">
    <source>
        <dbReference type="Google" id="ProtNLM"/>
    </source>
</evidence>
<evidence type="ECO:0000313" key="2">
    <source>
        <dbReference type="EMBL" id="CAI7988639.1"/>
    </source>
</evidence>
<gene>
    <name evidence="2" type="ORF">GBAR_LOCUS28</name>
</gene>
<comment type="caution">
    <text evidence="2">The sequence shown here is derived from an EMBL/GenBank/DDBJ whole genome shotgun (WGS) entry which is preliminary data.</text>
</comment>
<organism evidence="2 3">
    <name type="scientific">Geodia barretti</name>
    <name type="common">Barrett's horny sponge</name>
    <dbReference type="NCBI Taxonomy" id="519541"/>
    <lineage>
        <taxon>Eukaryota</taxon>
        <taxon>Metazoa</taxon>
        <taxon>Porifera</taxon>
        <taxon>Demospongiae</taxon>
        <taxon>Heteroscleromorpha</taxon>
        <taxon>Tetractinellida</taxon>
        <taxon>Astrophorina</taxon>
        <taxon>Geodiidae</taxon>
        <taxon>Geodia</taxon>
    </lineage>
</organism>
<dbReference type="PANTHER" id="PTHR46830:SF1">
    <property type="entry name" value="ALPHA-1,4-N-ACETYLGLUCOSAMINYLTRANSFERASE"/>
    <property type="match status" value="1"/>
</dbReference>
<dbReference type="Proteomes" id="UP001174909">
    <property type="component" value="Unassembled WGS sequence"/>
</dbReference>
<dbReference type="EMBL" id="CASHTH010000005">
    <property type="protein sequence ID" value="CAI7988639.1"/>
    <property type="molecule type" value="Genomic_DNA"/>
</dbReference>
<protein>
    <recommendedName>
        <fullName evidence="4">Alpha-1,4-N-acetylglucosaminyltransferase</fullName>
    </recommendedName>
</protein>
<sequence length="340" mass="38777">MAAVTKTPRPRPTVIALSVVAAVLLLSWWLFYRSPTTTNTANGAHHDSFQDCDNSWPQLNEIVQAKKTTKDCDNWMKSCKEQCIQKASTPIPKHIHFVSLNRPFSFMEWLAVVSARKFIKPDKITIYTDGQQDSCWWRRIAPYIDHQIILSMPGTSVLNGVKIEILSHMSDFLRFLILYHNGGIYMDTDVLILKSFDPLLQHQMVASEECGSHVGTAVMMSQKHSCVMCRFAHLSCEMFNGGWATHAVHALTVFMKNLDKEKEGVLVLPLKKGCLPLCWDGPGVERLYRTDAKDLRDYNISELYSVHLYRHFRTDLLLKTVNNYKWIQTSKSLAANAVRG</sequence>
<keyword evidence="3" id="KW-1185">Reference proteome</keyword>
<reference evidence="2" key="1">
    <citation type="submission" date="2023-03" db="EMBL/GenBank/DDBJ databases">
        <authorList>
            <person name="Steffen K."/>
            <person name="Cardenas P."/>
        </authorList>
    </citation>
    <scope>NUCLEOTIDE SEQUENCE</scope>
</reference>
<dbReference type="Pfam" id="PF04488">
    <property type="entry name" value="Gly_transf_sug"/>
    <property type="match status" value="1"/>
</dbReference>
<accession>A0AA35VR41</accession>